<organism evidence="3 4">
    <name type="scientific">Marinomonas hwangdonensis</name>
    <dbReference type="NCBI Taxonomy" id="1053647"/>
    <lineage>
        <taxon>Bacteria</taxon>
        <taxon>Pseudomonadati</taxon>
        <taxon>Pseudomonadota</taxon>
        <taxon>Gammaproteobacteria</taxon>
        <taxon>Oceanospirillales</taxon>
        <taxon>Oceanospirillaceae</taxon>
        <taxon>Marinomonas</taxon>
    </lineage>
</organism>
<dbReference type="OrthoDB" id="5295117at2"/>
<reference evidence="3 4" key="1">
    <citation type="journal article" date="2012" name="Int. J. Syst. Evol. Microbiol.">
        <title>Marinomonas hwangdonensis sp. nov., isolated from seawater.</title>
        <authorList>
            <person name="Jung Y.T."/>
            <person name="Oh T.K."/>
            <person name="Yoon J.H."/>
        </authorList>
    </citation>
    <scope>NUCLEOTIDE SEQUENCE [LARGE SCALE GENOMIC DNA]</scope>
    <source>
        <strain evidence="3 4">HDW-15</strain>
    </source>
</reference>
<dbReference type="InterPro" id="IPR046342">
    <property type="entry name" value="CBS_dom_sf"/>
</dbReference>
<dbReference type="AlphaFoldDB" id="A0A3M8Q1U6"/>
<evidence type="ECO:0000313" key="4">
    <source>
        <dbReference type="Proteomes" id="UP000280507"/>
    </source>
</evidence>
<dbReference type="Gene3D" id="3.10.580.10">
    <property type="entry name" value="CBS-domain"/>
    <property type="match status" value="1"/>
</dbReference>
<feature type="domain" description="CBS" evidence="2">
    <location>
        <begin position="37"/>
        <end position="95"/>
    </location>
</feature>
<protein>
    <submittedName>
        <fullName evidence="3">CBS domain-containing protein</fullName>
    </submittedName>
</protein>
<keyword evidence="4" id="KW-1185">Reference proteome</keyword>
<dbReference type="EMBL" id="RIZG01000006">
    <property type="protein sequence ID" value="RNF49996.1"/>
    <property type="molecule type" value="Genomic_DNA"/>
</dbReference>
<gene>
    <name evidence="3" type="ORF">EBI00_10975</name>
</gene>
<evidence type="ECO:0000313" key="3">
    <source>
        <dbReference type="EMBL" id="RNF49996.1"/>
    </source>
</evidence>
<dbReference type="InterPro" id="IPR000644">
    <property type="entry name" value="CBS_dom"/>
</dbReference>
<sequence length="197" mass="22487">MKTLTYVSTKGVDELVWPAISSNTDLYSSALLVFTDFQKTGPRVIESHTQAYDLALLMKKEHVRMKMVVDEANHFVGIISLEDLTEDVFIKHIANGFRRNELLVSDLMRPKESLIALSYSSLKKSDIESLIFSQRNNMFQHLLVMDEDIRSIRGIISSNDVARQLRLDVDIACSNFAQIYEKAITSNNKRSEERQVA</sequence>
<dbReference type="Pfam" id="PF00571">
    <property type="entry name" value="CBS"/>
    <property type="match status" value="1"/>
</dbReference>
<dbReference type="RefSeq" id="WP_123095979.1">
    <property type="nucleotide sequence ID" value="NZ_RIZG01000006.1"/>
</dbReference>
<proteinExistence type="predicted"/>
<comment type="caution">
    <text evidence="3">The sequence shown here is derived from an EMBL/GenBank/DDBJ whole genome shotgun (WGS) entry which is preliminary data.</text>
</comment>
<name>A0A3M8Q1U6_9GAMM</name>
<accession>A0A3M8Q1U6</accession>
<dbReference type="SUPFAM" id="SSF54631">
    <property type="entry name" value="CBS-domain pair"/>
    <property type="match status" value="1"/>
</dbReference>
<evidence type="ECO:0000259" key="2">
    <source>
        <dbReference type="PROSITE" id="PS51371"/>
    </source>
</evidence>
<keyword evidence="1" id="KW-0129">CBS domain</keyword>
<dbReference type="PROSITE" id="PS51371">
    <property type="entry name" value="CBS"/>
    <property type="match status" value="1"/>
</dbReference>
<evidence type="ECO:0000256" key="1">
    <source>
        <dbReference type="PROSITE-ProRule" id="PRU00703"/>
    </source>
</evidence>
<dbReference type="Proteomes" id="UP000280507">
    <property type="component" value="Unassembled WGS sequence"/>
</dbReference>